<comment type="caution">
    <text evidence="15">The sequence shown here is derived from an EMBL/GenBank/DDBJ whole genome shotgun (WGS) entry which is preliminary data.</text>
</comment>
<organism evidence="15 16">
    <name type="scientific">Phytophthora fragariaefolia</name>
    <dbReference type="NCBI Taxonomy" id="1490495"/>
    <lineage>
        <taxon>Eukaryota</taxon>
        <taxon>Sar</taxon>
        <taxon>Stramenopiles</taxon>
        <taxon>Oomycota</taxon>
        <taxon>Peronosporomycetes</taxon>
        <taxon>Peronosporales</taxon>
        <taxon>Peronosporaceae</taxon>
        <taxon>Phytophthora</taxon>
    </lineage>
</organism>
<accession>A0A9W7D1R9</accession>
<name>A0A9W7D1R9_9STRA</name>
<dbReference type="InterPro" id="IPR029063">
    <property type="entry name" value="SAM-dependent_MTases_sf"/>
</dbReference>
<protein>
    <recommendedName>
        <fullName evidence="3 11">Histone-lysine N-methyltransferase, H3 lysine-79 specific</fullName>
        <ecNumber evidence="2 11">2.1.1.360</ecNumber>
    </recommendedName>
    <alternativeName>
        <fullName evidence="9 11">Histone H3-K79 methyltransferase</fullName>
    </alternativeName>
</protein>
<dbReference type="InterPro" id="IPR025789">
    <property type="entry name" value="DOT1_dom"/>
</dbReference>
<comment type="similarity">
    <text evidence="11">Belongs to the class I-like SAM-binding methyltransferase superfamily. DOT1 family.</text>
</comment>
<dbReference type="PROSITE" id="PS51569">
    <property type="entry name" value="DOT1"/>
    <property type="match status" value="1"/>
</dbReference>
<dbReference type="GO" id="GO:0005634">
    <property type="term" value="C:nucleus"/>
    <property type="evidence" value="ECO:0007669"/>
    <property type="project" value="UniProtKB-SubCell"/>
</dbReference>
<evidence type="ECO:0000259" key="14">
    <source>
        <dbReference type="PROSITE" id="PS51569"/>
    </source>
</evidence>
<evidence type="ECO:0000256" key="12">
    <source>
        <dbReference type="SAM" id="MobiDB-lite"/>
    </source>
</evidence>
<evidence type="ECO:0000256" key="11">
    <source>
        <dbReference type="RuleBase" id="RU271113"/>
    </source>
</evidence>
<keyword evidence="7 11" id="KW-0156">Chromatin regulator</keyword>
<dbReference type="OrthoDB" id="119566at2759"/>
<feature type="region of interest" description="Disordered" evidence="12">
    <location>
        <begin position="39"/>
        <end position="68"/>
    </location>
</feature>
<keyword evidence="4 11" id="KW-0489">Methyltransferase</keyword>
<evidence type="ECO:0000256" key="4">
    <source>
        <dbReference type="ARBA" id="ARBA00022603"/>
    </source>
</evidence>
<evidence type="ECO:0000256" key="8">
    <source>
        <dbReference type="ARBA" id="ARBA00023242"/>
    </source>
</evidence>
<evidence type="ECO:0000256" key="13">
    <source>
        <dbReference type="SAM" id="SignalP"/>
    </source>
</evidence>
<evidence type="ECO:0000256" key="2">
    <source>
        <dbReference type="ARBA" id="ARBA00012190"/>
    </source>
</evidence>
<comment type="function">
    <text evidence="11">Histone methyltransferase that specifically trimethylates histone H3 to form H3K79me3. This methylation is required for telomere silencing and for the pachytene checkpoint during the meiotic cell cycle by allowing the recruitment of RAD9 to double strand breaks. Nucleosomes are preferred as substrate compared to free histone.</text>
</comment>
<feature type="domain" description="DOT1" evidence="14">
    <location>
        <begin position="1"/>
        <end position="292"/>
    </location>
</feature>
<feature type="chain" id="PRO_5040978894" description="Histone-lysine N-methyltransferase, H3 lysine-79 specific" evidence="13">
    <location>
        <begin position="24"/>
        <end position="322"/>
    </location>
</feature>
<dbReference type="GO" id="GO:0006281">
    <property type="term" value="P:DNA repair"/>
    <property type="evidence" value="ECO:0007669"/>
    <property type="project" value="TreeGrafter"/>
</dbReference>
<keyword evidence="16" id="KW-1185">Reference proteome</keyword>
<proteinExistence type="inferred from homology"/>
<dbReference type="Gene3D" id="3.40.50.150">
    <property type="entry name" value="Vaccinia Virus protein VP39"/>
    <property type="match status" value="1"/>
</dbReference>
<comment type="catalytic activity">
    <reaction evidence="10 11">
        <text>L-lysyl(79)-[histone H3] + 3 S-adenosyl-L-methionine = N(6),N(6),N(6)-trimethyl-L-lysyl(79)-[histone H3] + 3 S-adenosyl-L-homocysteine + 3 H(+)</text>
        <dbReference type="Rhea" id="RHEA:60328"/>
        <dbReference type="Rhea" id="RHEA-COMP:15549"/>
        <dbReference type="Rhea" id="RHEA-COMP:15552"/>
        <dbReference type="ChEBI" id="CHEBI:15378"/>
        <dbReference type="ChEBI" id="CHEBI:29969"/>
        <dbReference type="ChEBI" id="CHEBI:57856"/>
        <dbReference type="ChEBI" id="CHEBI:59789"/>
        <dbReference type="ChEBI" id="CHEBI:61961"/>
        <dbReference type="EC" id="2.1.1.360"/>
    </reaction>
</comment>
<keyword evidence="13" id="KW-0732">Signal</keyword>
<evidence type="ECO:0000256" key="9">
    <source>
        <dbReference type="ARBA" id="ARBA00029821"/>
    </source>
</evidence>
<keyword evidence="6 11" id="KW-0949">S-adenosyl-L-methionine</keyword>
<dbReference type="AlphaFoldDB" id="A0A9W7D1R9"/>
<evidence type="ECO:0000313" key="16">
    <source>
        <dbReference type="Proteomes" id="UP001165121"/>
    </source>
</evidence>
<evidence type="ECO:0000256" key="10">
    <source>
        <dbReference type="ARBA" id="ARBA00047770"/>
    </source>
</evidence>
<dbReference type="Proteomes" id="UP001165121">
    <property type="component" value="Unassembled WGS sequence"/>
</dbReference>
<evidence type="ECO:0000256" key="5">
    <source>
        <dbReference type="ARBA" id="ARBA00022679"/>
    </source>
</evidence>
<sequence length="322" mass="34948">MTSHISTACILLLLAAPPEPLEAGHVAATPLEGRHDRVALQSRPPGATERCAAATSASEPETPVLSSPSAERAVMSIVAHVSRATVACSSGSPHLNVGEVLPAGVTTLLRELGGITAHDVFFDIGSGLGNVVVPVALATKVSKAIGIDIRDDLQDLGVDMIARRPYGERLRERTKFMCSDITGLRFSRIDPHAQATIIFWNNILFEAVTVEFVKRELSELAKVCLIVCTAPICARHREYCFAEFCSSLEIFKEADVICSWKSVLQRAQWLGWKYRIHSQTETLARSEYETAGMYPSSTMTARNLNQATAQKLKQGSRLATSG</sequence>
<dbReference type="PANTHER" id="PTHR21451:SF0">
    <property type="entry name" value="HISTONE-LYSINE N-METHYLTRANSFERASE, H3 LYSINE-79 SPECIFIC"/>
    <property type="match status" value="1"/>
</dbReference>
<dbReference type="Pfam" id="PF08123">
    <property type="entry name" value="DOT1"/>
    <property type="match status" value="1"/>
</dbReference>
<dbReference type="InterPro" id="IPR030445">
    <property type="entry name" value="H3-K79_meTrfase"/>
</dbReference>
<keyword evidence="8 11" id="KW-0539">Nucleus</keyword>
<evidence type="ECO:0000256" key="6">
    <source>
        <dbReference type="ARBA" id="ARBA00022691"/>
    </source>
</evidence>
<reference evidence="15" key="1">
    <citation type="submission" date="2023-04" db="EMBL/GenBank/DDBJ databases">
        <title>Phytophthora fragariaefolia NBRC 109709.</title>
        <authorList>
            <person name="Ichikawa N."/>
            <person name="Sato H."/>
            <person name="Tonouchi N."/>
        </authorList>
    </citation>
    <scope>NUCLEOTIDE SEQUENCE</scope>
    <source>
        <strain evidence="15">NBRC 109709</strain>
    </source>
</reference>
<dbReference type="SUPFAM" id="SSF53335">
    <property type="entry name" value="S-adenosyl-L-methionine-dependent methyltransferases"/>
    <property type="match status" value="1"/>
</dbReference>
<dbReference type="EMBL" id="BSXT01002575">
    <property type="protein sequence ID" value="GMF49725.1"/>
    <property type="molecule type" value="Genomic_DNA"/>
</dbReference>
<comment type="subcellular location">
    <subcellularLocation>
        <location evidence="1 11">Nucleus</location>
    </subcellularLocation>
</comment>
<evidence type="ECO:0000256" key="3">
    <source>
        <dbReference type="ARBA" id="ARBA00020987"/>
    </source>
</evidence>
<comment type="miscellaneous">
    <text evidence="11">In contrast to other lysine histone methyltransferases, it does not contain a SET domain, suggesting the existence of another mechanism for methylation of lysine residues of histones.</text>
</comment>
<dbReference type="GO" id="GO:0140956">
    <property type="term" value="F:histone H3K79 trimethyltransferase activity"/>
    <property type="evidence" value="ECO:0007669"/>
    <property type="project" value="UniProtKB-EC"/>
</dbReference>
<feature type="signal peptide" evidence="13">
    <location>
        <begin position="1"/>
        <end position="23"/>
    </location>
</feature>
<dbReference type="PANTHER" id="PTHR21451">
    <property type="entry name" value="HISTONE H3 METHYLTRANSFERASE"/>
    <property type="match status" value="1"/>
</dbReference>
<gene>
    <name evidence="15" type="ORF">Pfra01_001969700</name>
</gene>
<dbReference type="GO" id="GO:0032259">
    <property type="term" value="P:methylation"/>
    <property type="evidence" value="ECO:0007669"/>
    <property type="project" value="UniProtKB-KW"/>
</dbReference>
<dbReference type="GO" id="GO:0000077">
    <property type="term" value="P:DNA damage checkpoint signaling"/>
    <property type="evidence" value="ECO:0007669"/>
    <property type="project" value="TreeGrafter"/>
</dbReference>
<evidence type="ECO:0000256" key="1">
    <source>
        <dbReference type="ARBA" id="ARBA00004123"/>
    </source>
</evidence>
<dbReference type="EC" id="2.1.1.360" evidence="2 11"/>
<keyword evidence="5 11" id="KW-0808">Transferase</keyword>
<feature type="compositionally biased region" description="Polar residues" evidence="12">
    <location>
        <begin position="55"/>
        <end position="68"/>
    </location>
</feature>
<evidence type="ECO:0000256" key="7">
    <source>
        <dbReference type="ARBA" id="ARBA00022853"/>
    </source>
</evidence>
<evidence type="ECO:0000313" key="15">
    <source>
        <dbReference type="EMBL" id="GMF49725.1"/>
    </source>
</evidence>